<organism evidence="3 5">
    <name type="scientific">Lysinibacillus sphaericus</name>
    <name type="common">Bacillus sphaericus</name>
    <dbReference type="NCBI Taxonomy" id="1421"/>
    <lineage>
        <taxon>Bacteria</taxon>
        <taxon>Bacillati</taxon>
        <taxon>Bacillota</taxon>
        <taxon>Bacilli</taxon>
        <taxon>Bacillales</taxon>
        <taxon>Bacillaceae</taxon>
        <taxon>Lysinibacillus</taxon>
    </lineage>
</organism>
<keyword evidence="1" id="KW-0812">Transmembrane</keyword>
<sequence length="152" mass="16861">MPLHPSIVHFPIALLLTATVIEVINLFLKKEYLFKTSTILFVTGFVTGLVSFMTGDAAEEFAEQKWGEVIESTVELHENMALLSLILFGAISILKLFGQKLKINTKWIVTLVVILGIIGSSTLAYTGHLGGKMVYESEKLSNTNNYELPDRD</sequence>
<dbReference type="AlphaFoldDB" id="A0A2S0K0J2"/>
<feature type="domain" description="DUF2231" evidence="2">
    <location>
        <begin position="2"/>
        <end position="136"/>
    </location>
</feature>
<dbReference type="InterPro" id="IPR019251">
    <property type="entry name" value="DUF2231_TM"/>
</dbReference>
<dbReference type="Pfam" id="PF09990">
    <property type="entry name" value="DUF2231"/>
    <property type="match status" value="1"/>
</dbReference>
<feature type="transmembrane region" description="Helical" evidence="1">
    <location>
        <begin position="107"/>
        <end position="125"/>
    </location>
</feature>
<gene>
    <name evidence="3" type="ORF">LS41612_11420</name>
    <name evidence="4" type="ORF">NCTC10338_02443</name>
</gene>
<proteinExistence type="predicted"/>
<protein>
    <submittedName>
        <fullName evidence="4">Predicted membrane protein</fullName>
    </submittedName>
</protein>
<dbReference type="GeneID" id="48276809"/>
<dbReference type="EMBL" id="CP019980">
    <property type="protein sequence ID" value="AVK96828.1"/>
    <property type="molecule type" value="Genomic_DNA"/>
</dbReference>
<name>A0A2S0K0J2_LYSSH</name>
<dbReference type="Proteomes" id="UP000255295">
    <property type="component" value="Unassembled WGS sequence"/>
</dbReference>
<feature type="transmembrane region" description="Helical" evidence="1">
    <location>
        <begin position="6"/>
        <end position="27"/>
    </location>
</feature>
<reference evidence="4 6" key="2">
    <citation type="submission" date="2018-06" db="EMBL/GenBank/DDBJ databases">
        <authorList>
            <consortium name="Pathogen Informatics"/>
            <person name="Doyle S."/>
        </authorList>
    </citation>
    <scope>NUCLEOTIDE SEQUENCE [LARGE SCALE GENOMIC DNA]</scope>
    <source>
        <strain evidence="4 6">NCTC10338</strain>
    </source>
</reference>
<feature type="transmembrane region" description="Helical" evidence="1">
    <location>
        <begin position="80"/>
        <end position="98"/>
    </location>
</feature>
<evidence type="ECO:0000313" key="5">
    <source>
        <dbReference type="Proteomes" id="UP000238825"/>
    </source>
</evidence>
<reference evidence="3 5" key="1">
    <citation type="submission" date="2017-03" db="EMBL/GenBank/DDBJ databases">
        <title>The whole genome sequencing and assembly of Lysinibacillus sphaericus DSM 28T strain.</title>
        <authorList>
            <person name="Lee Y.-J."/>
            <person name="Yi H."/>
            <person name="Bahn Y.-S."/>
            <person name="Kim J.F."/>
            <person name="Lee D.-W."/>
        </authorList>
    </citation>
    <scope>NUCLEOTIDE SEQUENCE [LARGE SCALE GENOMIC DNA]</scope>
    <source>
        <strain evidence="3 5">DSM 28</strain>
    </source>
</reference>
<evidence type="ECO:0000313" key="6">
    <source>
        <dbReference type="Proteomes" id="UP000255295"/>
    </source>
</evidence>
<evidence type="ECO:0000259" key="2">
    <source>
        <dbReference type="Pfam" id="PF09990"/>
    </source>
</evidence>
<accession>A0A2S0K0J2</accession>
<dbReference type="RefSeq" id="WP_024364154.1">
    <property type="nucleotide sequence ID" value="NZ_BJNS01000047.1"/>
</dbReference>
<evidence type="ECO:0000313" key="3">
    <source>
        <dbReference type="EMBL" id="AVK96828.1"/>
    </source>
</evidence>
<dbReference type="Proteomes" id="UP000238825">
    <property type="component" value="Chromosome"/>
</dbReference>
<evidence type="ECO:0000313" key="4">
    <source>
        <dbReference type="EMBL" id="SUV17344.1"/>
    </source>
</evidence>
<keyword evidence="1" id="KW-0472">Membrane</keyword>
<keyword evidence="1" id="KW-1133">Transmembrane helix</keyword>
<dbReference type="EMBL" id="UFSZ01000001">
    <property type="protein sequence ID" value="SUV17344.1"/>
    <property type="molecule type" value="Genomic_DNA"/>
</dbReference>
<evidence type="ECO:0000256" key="1">
    <source>
        <dbReference type="SAM" id="Phobius"/>
    </source>
</evidence>
<feature type="transmembrane region" description="Helical" evidence="1">
    <location>
        <begin position="39"/>
        <end position="58"/>
    </location>
</feature>